<evidence type="ECO:0000256" key="7">
    <source>
        <dbReference type="SAM" id="Phobius"/>
    </source>
</evidence>
<dbReference type="SUPFAM" id="SSF103473">
    <property type="entry name" value="MFS general substrate transporter"/>
    <property type="match status" value="1"/>
</dbReference>
<comment type="caution">
    <text evidence="8">The sequence shown here is derived from an EMBL/GenBank/DDBJ whole genome shotgun (WGS) entry which is preliminary data.</text>
</comment>
<evidence type="ECO:0000313" key="9">
    <source>
        <dbReference type="Proteomes" id="UP001159363"/>
    </source>
</evidence>
<comment type="subcellular location">
    <subcellularLocation>
        <location evidence="1">Membrane</location>
        <topology evidence="1">Multi-pass membrane protein</topology>
    </subcellularLocation>
</comment>
<name>A0ABQ9HBU9_9NEOP</name>
<keyword evidence="6 7" id="KW-0472">Membrane</keyword>
<organism evidence="8 9">
    <name type="scientific">Dryococelus australis</name>
    <dbReference type="NCBI Taxonomy" id="614101"/>
    <lineage>
        <taxon>Eukaryota</taxon>
        <taxon>Metazoa</taxon>
        <taxon>Ecdysozoa</taxon>
        <taxon>Arthropoda</taxon>
        <taxon>Hexapoda</taxon>
        <taxon>Insecta</taxon>
        <taxon>Pterygota</taxon>
        <taxon>Neoptera</taxon>
        <taxon>Polyneoptera</taxon>
        <taxon>Phasmatodea</taxon>
        <taxon>Verophasmatodea</taxon>
        <taxon>Anareolatae</taxon>
        <taxon>Phasmatidae</taxon>
        <taxon>Eurycanthinae</taxon>
        <taxon>Dryococelus</taxon>
    </lineage>
</organism>
<dbReference type="InterPro" id="IPR036259">
    <property type="entry name" value="MFS_trans_sf"/>
</dbReference>
<gene>
    <name evidence="8" type="ORF">PR048_018274</name>
</gene>
<sequence>MYAHAGIAWVIIPQTWSVDLPWCTYNSWRIFVAICSLPSVLGCLLTACVLPESPKYLMAHGETEKTLKVLRHMYALNTGSNEDNYKVNQHAFYPATKKFYQHFAYYSHFLLVS</sequence>
<reference evidence="8 9" key="1">
    <citation type="submission" date="2023-02" db="EMBL/GenBank/DDBJ databases">
        <title>LHISI_Scaffold_Assembly.</title>
        <authorList>
            <person name="Stuart O.P."/>
            <person name="Cleave R."/>
            <person name="Magrath M.J.L."/>
            <person name="Mikheyev A.S."/>
        </authorList>
    </citation>
    <scope>NUCLEOTIDE SEQUENCE [LARGE SCALE GENOMIC DNA]</scope>
    <source>
        <strain evidence="8">Daus_M_001</strain>
        <tissue evidence="8">Leg muscle</tissue>
    </source>
</reference>
<evidence type="ECO:0000256" key="5">
    <source>
        <dbReference type="ARBA" id="ARBA00022989"/>
    </source>
</evidence>
<keyword evidence="5 7" id="KW-1133">Transmembrane helix</keyword>
<dbReference type="Proteomes" id="UP001159363">
    <property type="component" value="Chromosome 5"/>
</dbReference>
<dbReference type="Pfam" id="PF00083">
    <property type="entry name" value="Sugar_tr"/>
    <property type="match status" value="1"/>
</dbReference>
<evidence type="ECO:0000313" key="8">
    <source>
        <dbReference type="EMBL" id="KAJ8881788.1"/>
    </source>
</evidence>
<evidence type="ECO:0000256" key="3">
    <source>
        <dbReference type="ARBA" id="ARBA00022448"/>
    </source>
</evidence>
<proteinExistence type="inferred from homology"/>
<keyword evidence="4 7" id="KW-0812">Transmembrane</keyword>
<comment type="similarity">
    <text evidence="2">Belongs to the major facilitator superfamily.</text>
</comment>
<accession>A0ABQ9HBU9</accession>
<keyword evidence="3" id="KW-0813">Transport</keyword>
<keyword evidence="9" id="KW-1185">Reference proteome</keyword>
<evidence type="ECO:0000256" key="2">
    <source>
        <dbReference type="ARBA" id="ARBA00008335"/>
    </source>
</evidence>
<dbReference type="PANTHER" id="PTHR23511">
    <property type="entry name" value="SYNAPTIC VESICLE GLYCOPROTEIN 2"/>
    <property type="match status" value="1"/>
</dbReference>
<dbReference type="Gene3D" id="1.20.1250.20">
    <property type="entry name" value="MFS general substrate transporter like domains"/>
    <property type="match status" value="1"/>
</dbReference>
<evidence type="ECO:0000256" key="1">
    <source>
        <dbReference type="ARBA" id="ARBA00004141"/>
    </source>
</evidence>
<dbReference type="InterPro" id="IPR005828">
    <property type="entry name" value="MFS_sugar_transport-like"/>
</dbReference>
<dbReference type="EMBL" id="JARBHB010000006">
    <property type="protein sequence ID" value="KAJ8881788.1"/>
    <property type="molecule type" value="Genomic_DNA"/>
</dbReference>
<evidence type="ECO:0000256" key="4">
    <source>
        <dbReference type="ARBA" id="ARBA00022692"/>
    </source>
</evidence>
<feature type="transmembrane region" description="Helical" evidence="7">
    <location>
        <begin position="27"/>
        <end position="50"/>
    </location>
</feature>
<protein>
    <submittedName>
        <fullName evidence="8">Uncharacterized protein</fullName>
    </submittedName>
</protein>
<dbReference type="PANTHER" id="PTHR23511:SF34">
    <property type="entry name" value="SYNAPTIC VESICLE GLYCOPROTEIN 2"/>
    <property type="match status" value="1"/>
</dbReference>
<evidence type="ECO:0000256" key="6">
    <source>
        <dbReference type="ARBA" id="ARBA00023136"/>
    </source>
</evidence>